<organism evidence="1 2">
    <name type="scientific">Prunus yedoensis var. nudiflora</name>
    <dbReference type="NCBI Taxonomy" id="2094558"/>
    <lineage>
        <taxon>Eukaryota</taxon>
        <taxon>Viridiplantae</taxon>
        <taxon>Streptophyta</taxon>
        <taxon>Embryophyta</taxon>
        <taxon>Tracheophyta</taxon>
        <taxon>Spermatophyta</taxon>
        <taxon>Magnoliopsida</taxon>
        <taxon>eudicotyledons</taxon>
        <taxon>Gunneridae</taxon>
        <taxon>Pentapetalae</taxon>
        <taxon>rosids</taxon>
        <taxon>fabids</taxon>
        <taxon>Rosales</taxon>
        <taxon>Rosaceae</taxon>
        <taxon>Amygdaloideae</taxon>
        <taxon>Amygdaleae</taxon>
        <taxon>Prunus</taxon>
    </lineage>
</organism>
<dbReference type="AlphaFoldDB" id="A0A314ZSC0"/>
<name>A0A314ZSC0_PRUYE</name>
<evidence type="ECO:0000313" key="1">
    <source>
        <dbReference type="EMBL" id="PQQ20168.1"/>
    </source>
</evidence>
<reference evidence="1 2" key="1">
    <citation type="submission" date="2018-02" db="EMBL/GenBank/DDBJ databases">
        <title>Draft genome of wild Prunus yedoensis var. nudiflora.</title>
        <authorList>
            <person name="Baek S."/>
            <person name="Kim J.-H."/>
            <person name="Choi K."/>
            <person name="Kim G.-B."/>
            <person name="Cho A."/>
            <person name="Jang H."/>
            <person name="Shin C.-H."/>
            <person name="Yu H.-J."/>
            <person name="Mun J.-H."/>
        </authorList>
    </citation>
    <scope>NUCLEOTIDE SEQUENCE [LARGE SCALE GENOMIC DNA]</scope>
    <source>
        <strain evidence="2">cv. Jeju island</strain>
        <tissue evidence="1">Leaf</tissue>
    </source>
</reference>
<dbReference type="EMBL" id="PJQY01000042">
    <property type="protein sequence ID" value="PQQ20168.1"/>
    <property type="molecule type" value="Genomic_DNA"/>
</dbReference>
<comment type="caution">
    <text evidence="1">The sequence shown here is derived from an EMBL/GenBank/DDBJ whole genome shotgun (WGS) entry which is preliminary data.</text>
</comment>
<accession>A0A314ZSC0</accession>
<protein>
    <submittedName>
        <fullName evidence="1">Uncharacterized protein</fullName>
    </submittedName>
</protein>
<dbReference type="Proteomes" id="UP000250321">
    <property type="component" value="Unassembled WGS sequence"/>
</dbReference>
<evidence type="ECO:0000313" key="2">
    <source>
        <dbReference type="Proteomes" id="UP000250321"/>
    </source>
</evidence>
<proteinExistence type="predicted"/>
<gene>
    <name evidence="1" type="ORF">Pyn_40344</name>
</gene>
<keyword evidence="2" id="KW-1185">Reference proteome</keyword>
<sequence length="72" mass="8405">MLCFFVASGTCAECFSSIPNHLRLEKGRRKAADTSCISFQRGWKQTSEWYFFSCQRAGRFIKNKSRQGNSWR</sequence>